<sequence>MRSKEWSRLAACLLLVVSMSAWAREEPPAVVVAADAAPIRDLETLVVHGAQPGPGLWKISKDGHVMWVLGTVRPLPDGIEWQSGEVEAAIARSRQVLSPPSFALHADVGFFGMLGLAPAMWKATRNEGGASLEDVLPAGLYARWQVQKRRYLGRDGGIERKRPMIAAEKLRAAAIKSIGLGQKPVLWSVLERAFKAAGIEPTATRLKFTIDDPKAAIREFRAGGMDDTACFERTLASVEHDLPRLVERANAWAVGDVEALRRLPLEDVDGACMQAFAESGYARDHGYGNLREKVRQHWLEVAEQALHDNDETFAVLPVDDLLAEDGYLARLQARGCEVDAP</sequence>
<comment type="caution">
    <text evidence="2">The sequence shown here is derived from an EMBL/GenBank/DDBJ whole genome shotgun (WGS) entry which is preliminary data.</text>
</comment>
<dbReference type="InterPro" id="IPR002816">
    <property type="entry name" value="TraB/PrgY/GumN_fam"/>
</dbReference>
<dbReference type="PATRIC" id="fig|659018.3.peg.1577"/>
<dbReference type="CDD" id="cd14788">
    <property type="entry name" value="GumN"/>
    <property type="match status" value="1"/>
</dbReference>
<feature type="signal peptide" evidence="1">
    <location>
        <begin position="1"/>
        <end position="23"/>
    </location>
</feature>
<dbReference type="OrthoDB" id="8743055at2"/>
<dbReference type="AlphaFoldDB" id="A0A0R0E3Q0"/>
<dbReference type="EMBL" id="LDJP01000045">
    <property type="protein sequence ID" value="KRG85335.1"/>
    <property type="molecule type" value="Genomic_DNA"/>
</dbReference>
<dbReference type="InterPro" id="IPR010916">
    <property type="entry name" value="TonB_box_CS"/>
</dbReference>
<name>A0A0R0E3Q0_9GAMM</name>
<accession>A0A0R0E3Q0</accession>
<evidence type="ECO:0000313" key="3">
    <source>
        <dbReference type="Proteomes" id="UP000050940"/>
    </source>
</evidence>
<evidence type="ECO:0000256" key="1">
    <source>
        <dbReference type="SAM" id="SignalP"/>
    </source>
</evidence>
<protein>
    <submittedName>
        <fullName evidence="2">Polysaccharide biosynthesis protein GumN</fullName>
    </submittedName>
</protein>
<proteinExistence type="predicted"/>
<dbReference type="RefSeq" id="WP_057640815.1">
    <property type="nucleotide sequence ID" value="NZ_LDJP01000045.1"/>
</dbReference>
<dbReference type="Pfam" id="PF01963">
    <property type="entry name" value="TraB_PrgY_gumN"/>
    <property type="match status" value="1"/>
</dbReference>
<organism evidence="2 3">
    <name type="scientific">Stenotrophomonas daejeonensis</name>
    <dbReference type="NCBI Taxonomy" id="659018"/>
    <lineage>
        <taxon>Bacteria</taxon>
        <taxon>Pseudomonadati</taxon>
        <taxon>Pseudomonadota</taxon>
        <taxon>Gammaproteobacteria</taxon>
        <taxon>Lysobacterales</taxon>
        <taxon>Lysobacteraceae</taxon>
        <taxon>Stenotrophomonas</taxon>
    </lineage>
</organism>
<feature type="chain" id="PRO_5006396777" evidence="1">
    <location>
        <begin position="24"/>
        <end position="341"/>
    </location>
</feature>
<evidence type="ECO:0000313" key="2">
    <source>
        <dbReference type="EMBL" id="KRG85335.1"/>
    </source>
</evidence>
<dbReference type="Proteomes" id="UP000050940">
    <property type="component" value="Unassembled WGS sequence"/>
</dbReference>
<gene>
    <name evidence="2" type="ORF">ABB34_08160</name>
</gene>
<reference evidence="2 3" key="1">
    <citation type="submission" date="2015-05" db="EMBL/GenBank/DDBJ databases">
        <title>Genome sequencing and analysis of members of genus Stenotrophomonas.</title>
        <authorList>
            <person name="Patil P.P."/>
            <person name="Midha S."/>
            <person name="Patil P.B."/>
        </authorList>
    </citation>
    <scope>NUCLEOTIDE SEQUENCE [LARGE SCALE GENOMIC DNA]</scope>
    <source>
        <strain evidence="2 3">JCM 16244</strain>
    </source>
</reference>
<keyword evidence="1" id="KW-0732">Signal</keyword>
<keyword evidence="3" id="KW-1185">Reference proteome</keyword>
<dbReference type="PROSITE" id="PS00430">
    <property type="entry name" value="TONB_DEPENDENT_REC_1"/>
    <property type="match status" value="1"/>
</dbReference>